<dbReference type="InterPro" id="IPR036643">
    <property type="entry name" value="RNApol_insert_sf"/>
</dbReference>
<sequence>MSSLALQMPEKVFVDKVTPFQGVFRFLPLEKGYGTTIGNALRRILLSSLKGYAIVAIKIPGVRHEFSTLDGVREDLVEIILNLKQVRLKKIAEEGEDVILVRVHKTEFRAGDIAKATPFFDVLNKELLICTLDESESFDIELHIARNRGYLSAEENKPEGDVIDRIPIDAIFSPIVKVAYQVENVRVGQRTDYEQLTMEVETDGSITPEESIRQAAQLMIQHLQLLSGEKMAVQLVDHAEASLLNPEEIAIKKTLQTHINELDCSSRVLNCLKSAGIETLSDLVTVKDFDAMKFRNFGRKSRDEIDALLAERNLKIGMDISKYQLEK</sequence>
<dbReference type="Pfam" id="PF03118">
    <property type="entry name" value="RNA_pol_A_CTD"/>
    <property type="match status" value="1"/>
</dbReference>
<dbReference type="Pfam" id="PF01193">
    <property type="entry name" value="RNA_pol_L"/>
    <property type="match status" value="1"/>
</dbReference>
<dbReference type="SUPFAM" id="SSF47789">
    <property type="entry name" value="C-terminal domain of RNA polymerase alpha subunit"/>
    <property type="match status" value="1"/>
</dbReference>
<evidence type="ECO:0000313" key="13">
    <source>
        <dbReference type="EMBL" id="AWN81739.1"/>
    </source>
</evidence>
<organism evidence="13 14">
    <name type="scientific">Candidatus Cardinium hertigii</name>
    <dbReference type="NCBI Taxonomy" id="247481"/>
    <lineage>
        <taxon>Bacteria</taxon>
        <taxon>Pseudomonadati</taxon>
        <taxon>Bacteroidota</taxon>
        <taxon>Cytophagia</taxon>
        <taxon>Cytophagales</taxon>
        <taxon>Amoebophilaceae</taxon>
        <taxon>Candidatus Cardinium</taxon>
    </lineage>
</organism>
<evidence type="ECO:0000313" key="14">
    <source>
        <dbReference type="Proteomes" id="UP000245872"/>
    </source>
</evidence>
<dbReference type="Gene3D" id="1.10.150.20">
    <property type="entry name" value="5' to 3' exonuclease, C-terminal subdomain"/>
    <property type="match status" value="1"/>
</dbReference>
<dbReference type="FunFam" id="2.170.120.12:FF:000001">
    <property type="entry name" value="DNA-directed RNA polymerase subunit alpha"/>
    <property type="match status" value="1"/>
</dbReference>
<name>A0A2Z3L8K2_9BACT</name>
<evidence type="ECO:0000256" key="8">
    <source>
        <dbReference type="ARBA" id="ARBA00032524"/>
    </source>
</evidence>
<dbReference type="SMART" id="SM00662">
    <property type="entry name" value="RPOLD"/>
    <property type="match status" value="1"/>
</dbReference>
<dbReference type="GO" id="GO:0003899">
    <property type="term" value="F:DNA-directed RNA polymerase activity"/>
    <property type="evidence" value="ECO:0007669"/>
    <property type="project" value="UniProtKB-UniRule"/>
</dbReference>
<evidence type="ECO:0000256" key="3">
    <source>
        <dbReference type="ARBA" id="ARBA00015972"/>
    </source>
</evidence>
<dbReference type="EC" id="2.7.7.6" evidence="2 11"/>
<accession>A0A2Z3L8K2</accession>
<keyword evidence="7 11" id="KW-0804">Transcription</keyword>
<evidence type="ECO:0000256" key="5">
    <source>
        <dbReference type="ARBA" id="ARBA00022679"/>
    </source>
</evidence>
<comment type="subunit">
    <text evidence="11">Homodimer. The RNAP catalytic core consists of 2 alpha, 1 beta, 1 beta' and 1 omega subunit. When a sigma factor is associated with the core the holoenzyme is formed, which can initiate transcription.</text>
</comment>
<dbReference type="NCBIfam" id="NF003513">
    <property type="entry name" value="PRK05182.1-2"/>
    <property type="match status" value="1"/>
</dbReference>
<dbReference type="CDD" id="cd06928">
    <property type="entry name" value="RNAP_alpha_NTD"/>
    <property type="match status" value="1"/>
</dbReference>
<evidence type="ECO:0000256" key="11">
    <source>
        <dbReference type="HAMAP-Rule" id="MF_00059"/>
    </source>
</evidence>
<dbReference type="SUPFAM" id="SSF56553">
    <property type="entry name" value="Insert subdomain of RNA polymerase alpha subunit"/>
    <property type="match status" value="1"/>
</dbReference>
<feature type="domain" description="DNA-directed RNA polymerase RpoA/D/Rpb3-type" evidence="12">
    <location>
        <begin position="21"/>
        <end position="229"/>
    </location>
</feature>
<dbReference type="Gene3D" id="2.170.120.12">
    <property type="entry name" value="DNA-directed RNA polymerase, insert domain"/>
    <property type="match status" value="1"/>
</dbReference>
<comment type="function">
    <text evidence="11">DNA-dependent RNA polymerase catalyzes the transcription of DNA into RNA using the four ribonucleoside triphosphates as substrates.</text>
</comment>
<comment type="domain">
    <text evidence="11">The N-terminal domain is essential for RNAP assembly and basal transcription, whereas the C-terminal domain is involved in interaction with transcriptional regulators and with upstream promoter elements.</text>
</comment>
<proteinExistence type="inferred from homology"/>
<evidence type="ECO:0000256" key="6">
    <source>
        <dbReference type="ARBA" id="ARBA00022695"/>
    </source>
</evidence>
<dbReference type="InterPro" id="IPR011262">
    <property type="entry name" value="DNA-dir_RNA_pol_insert"/>
</dbReference>
<feature type="region of interest" description="Alpha N-terminal domain (alpha-NTD)" evidence="11">
    <location>
        <begin position="1"/>
        <end position="238"/>
    </location>
</feature>
<evidence type="ECO:0000256" key="7">
    <source>
        <dbReference type="ARBA" id="ARBA00023163"/>
    </source>
</evidence>
<dbReference type="NCBIfam" id="TIGR02027">
    <property type="entry name" value="rpoA"/>
    <property type="match status" value="1"/>
</dbReference>
<dbReference type="GO" id="GO:0000428">
    <property type="term" value="C:DNA-directed RNA polymerase complex"/>
    <property type="evidence" value="ECO:0007669"/>
    <property type="project" value="UniProtKB-KW"/>
</dbReference>
<evidence type="ECO:0000256" key="1">
    <source>
        <dbReference type="ARBA" id="ARBA00007123"/>
    </source>
</evidence>
<dbReference type="NCBIfam" id="NF003519">
    <property type="entry name" value="PRK05182.2-5"/>
    <property type="match status" value="1"/>
</dbReference>
<dbReference type="InterPro" id="IPR036603">
    <property type="entry name" value="RBP11-like"/>
</dbReference>
<keyword evidence="4 11" id="KW-0240">DNA-directed RNA polymerase</keyword>
<gene>
    <name evidence="11 13" type="primary">rpoA</name>
    <name evidence="13" type="ORF">DK880_00411</name>
</gene>
<dbReference type="RefSeq" id="WP_109997165.1">
    <property type="nucleotide sequence ID" value="NZ_CP029619.1"/>
</dbReference>
<dbReference type="Gene3D" id="3.30.1360.10">
    <property type="entry name" value="RNA polymerase, RBP11-like subunit"/>
    <property type="match status" value="1"/>
</dbReference>
<keyword evidence="5 11" id="KW-0808">Transferase</keyword>
<evidence type="ECO:0000256" key="2">
    <source>
        <dbReference type="ARBA" id="ARBA00012418"/>
    </source>
</evidence>
<keyword evidence="14" id="KW-1185">Reference proteome</keyword>
<dbReference type="SUPFAM" id="SSF55257">
    <property type="entry name" value="RBP11-like subunits of RNA polymerase"/>
    <property type="match status" value="1"/>
</dbReference>
<dbReference type="InterPro" id="IPR011773">
    <property type="entry name" value="DNA-dir_RpoA"/>
</dbReference>
<dbReference type="InterPro" id="IPR011263">
    <property type="entry name" value="DNA-dir_RNA_pol_RpoA/D/Rpb3"/>
</dbReference>
<feature type="region of interest" description="Alpha C-terminal domain (alpha-CTD)" evidence="11">
    <location>
        <begin position="251"/>
        <end position="327"/>
    </location>
</feature>
<dbReference type="GO" id="GO:0005737">
    <property type="term" value="C:cytoplasm"/>
    <property type="evidence" value="ECO:0007669"/>
    <property type="project" value="UniProtKB-ARBA"/>
</dbReference>
<dbReference type="InterPro" id="IPR011260">
    <property type="entry name" value="RNAP_asu_C"/>
</dbReference>
<dbReference type="KEGG" id="cher:DK880_00411"/>
<protein>
    <recommendedName>
        <fullName evidence="3 11">DNA-directed RNA polymerase subunit alpha</fullName>
        <shortName evidence="11">RNAP subunit alpha</shortName>
        <ecNumber evidence="2 11">2.7.7.6</ecNumber>
    </recommendedName>
    <alternativeName>
        <fullName evidence="9 11">RNA polymerase subunit alpha</fullName>
    </alternativeName>
    <alternativeName>
        <fullName evidence="8 11">Transcriptase subunit alpha</fullName>
    </alternativeName>
</protein>
<evidence type="ECO:0000256" key="10">
    <source>
        <dbReference type="ARBA" id="ARBA00048552"/>
    </source>
</evidence>
<dbReference type="Proteomes" id="UP000245872">
    <property type="component" value="Chromosome"/>
</dbReference>
<dbReference type="HAMAP" id="MF_00059">
    <property type="entry name" value="RNApol_bact_RpoA"/>
    <property type="match status" value="1"/>
</dbReference>
<dbReference type="GO" id="GO:0046983">
    <property type="term" value="F:protein dimerization activity"/>
    <property type="evidence" value="ECO:0007669"/>
    <property type="project" value="InterPro"/>
</dbReference>
<comment type="similarity">
    <text evidence="1 11">Belongs to the RNA polymerase alpha chain family.</text>
</comment>
<evidence type="ECO:0000256" key="4">
    <source>
        <dbReference type="ARBA" id="ARBA00022478"/>
    </source>
</evidence>
<dbReference type="Pfam" id="PF01000">
    <property type="entry name" value="RNA_pol_A_bac"/>
    <property type="match status" value="1"/>
</dbReference>
<dbReference type="GO" id="GO:0003677">
    <property type="term" value="F:DNA binding"/>
    <property type="evidence" value="ECO:0007669"/>
    <property type="project" value="UniProtKB-UniRule"/>
</dbReference>
<dbReference type="EMBL" id="CP029619">
    <property type="protein sequence ID" value="AWN81739.1"/>
    <property type="molecule type" value="Genomic_DNA"/>
</dbReference>
<dbReference type="OrthoDB" id="9805706at2"/>
<dbReference type="AlphaFoldDB" id="A0A2Z3L8K2"/>
<keyword evidence="6 11" id="KW-0548">Nucleotidyltransferase</keyword>
<evidence type="ECO:0000259" key="12">
    <source>
        <dbReference type="SMART" id="SM00662"/>
    </source>
</evidence>
<comment type="catalytic activity">
    <reaction evidence="10 11">
        <text>RNA(n) + a ribonucleoside 5'-triphosphate = RNA(n+1) + diphosphate</text>
        <dbReference type="Rhea" id="RHEA:21248"/>
        <dbReference type="Rhea" id="RHEA-COMP:14527"/>
        <dbReference type="Rhea" id="RHEA-COMP:17342"/>
        <dbReference type="ChEBI" id="CHEBI:33019"/>
        <dbReference type="ChEBI" id="CHEBI:61557"/>
        <dbReference type="ChEBI" id="CHEBI:140395"/>
        <dbReference type="EC" id="2.7.7.6"/>
    </reaction>
</comment>
<reference evidence="13 14" key="1">
    <citation type="submission" date="2018-05" db="EMBL/GenBank/DDBJ databases">
        <title>Candidatus Cardinium hertigii Genome Assembly.</title>
        <authorList>
            <person name="Showmaker K.C."/>
            <person name="Walden K.O."/>
            <person name="Fields C.J."/>
            <person name="Lambert K.N."/>
            <person name="Hudson M.E."/>
        </authorList>
    </citation>
    <scope>NUCLEOTIDE SEQUENCE [LARGE SCALE GENOMIC DNA]</scope>
    <source>
        <strain evidence="14">cHgTN10</strain>
    </source>
</reference>
<dbReference type="GO" id="GO:0006351">
    <property type="term" value="P:DNA-templated transcription"/>
    <property type="evidence" value="ECO:0007669"/>
    <property type="project" value="UniProtKB-UniRule"/>
</dbReference>
<evidence type="ECO:0000256" key="9">
    <source>
        <dbReference type="ARBA" id="ARBA00033070"/>
    </source>
</evidence>